<comment type="caution">
    <text evidence="1">The sequence shown here is derived from an EMBL/GenBank/DDBJ whole genome shotgun (WGS) entry which is preliminary data.</text>
</comment>
<evidence type="ECO:0000313" key="2">
    <source>
        <dbReference type="Proteomes" id="UP001364617"/>
    </source>
</evidence>
<sequence length="17" mass="1970">MQADRQTDRQTDIFSGT</sequence>
<gene>
    <name evidence="1" type="ORF">R3I93_022966</name>
</gene>
<dbReference type="Proteomes" id="UP001364617">
    <property type="component" value="Unassembled WGS sequence"/>
</dbReference>
<proteinExistence type="predicted"/>
<organism evidence="1 2">
    <name type="scientific">Phoxinus phoxinus</name>
    <name type="common">Eurasian minnow</name>
    <dbReference type="NCBI Taxonomy" id="58324"/>
    <lineage>
        <taxon>Eukaryota</taxon>
        <taxon>Metazoa</taxon>
        <taxon>Chordata</taxon>
        <taxon>Craniata</taxon>
        <taxon>Vertebrata</taxon>
        <taxon>Euteleostomi</taxon>
        <taxon>Actinopterygii</taxon>
        <taxon>Neopterygii</taxon>
        <taxon>Teleostei</taxon>
        <taxon>Ostariophysi</taxon>
        <taxon>Cypriniformes</taxon>
        <taxon>Leuciscidae</taxon>
        <taxon>Phoxininae</taxon>
        <taxon>Phoxinus</taxon>
    </lineage>
</organism>
<evidence type="ECO:0000313" key="1">
    <source>
        <dbReference type="EMBL" id="KAK7122022.1"/>
    </source>
</evidence>
<dbReference type="EMBL" id="JAYKXH010000025">
    <property type="protein sequence ID" value="KAK7122022.1"/>
    <property type="molecule type" value="Genomic_DNA"/>
</dbReference>
<protein>
    <submittedName>
        <fullName evidence="1">Uncharacterized protein</fullName>
    </submittedName>
</protein>
<dbReference type="AlphaFoldDB" id="A0AAN9GR99"/>
<accession>A0AAN9GR99</accession>
<name>A0AAN9GR99_9TELE</name>
<reference evidence="1 2" key="1">
    <citation type="submission" date="2024-02" db="EMBL/GenBank/DDBJ databases">
        <title>Chromosome-level genome assembly of the Eurasian Minnow (Phoxinus phoxinus).</title>
        <authorList>
            <person name="Oriowo T.O."/>
            <person name="Martin S."/>
            <person name="Stange M."/>
            <person name="Chrysostomakis Y."/>
            <person name="Brown T."/>
            <person name="Winkler S."/>
            <person name="Kukowka S."/>
            <person name="Myers E.W."/>
            <person name="Bohne A."/>
        </authorList>
    </citation>
    <scope>NUCLEOTIDE SEQUENCE [LARGE SCALE GENOMIC DNA]</scope>
    <source>
        <strain evidence="1">ZFMK-TIS-60720</strain>
        <tissue evidence="1">Whole Organism</tissue>
    </source>
</reference>
<keyword evidence="2" id="KW-1185">Reference proteome</keyword>